<comment type="catalytic activity">
    <reaction evidence="6">
        <text>cytidine(34) in tRNA(Ile2) + L-lysine + ATP = lysidine(34) in tRNA(Ile2) + AMP + diphosphate + H(+)</text>
        <dbReference type="Rhea" id="RHEA:43744"/>
        <dbReference type="Rhea" id="RHEA-COMP:10625"/>
        <dbReference type="Rhea" id="RHEA-COMP:10670"/>
        <dbReference type="ChEBI" id="CHEBI:15378"/>
        <dbReference type="ChEBI" id="CHEBI:30616"/>
        <dbReference type="ChEBI" id="CHEBI:32551"/>
        <dbReference type="ChEBI" id="CHEBI:33019"/>
        <dbReference type="ChEBI" id="CHEBI:82748"/>
        <dbReference type="ChEBI" id="CHEBI:83665"/>
        <dbReference type="ChEBI" id="CHEBI:456215"/>
        <dbReference type="EC" id="6.3.4.19"/>
    </reaction>
</comment>
<dbReference type="InterPro" id="IPR012094">
    <property type="entry name" value="tRNA_Ile_lys_synt"/>
</dbReference>
<evidence type="ECO:0000256" key="3">
    <source>
        <dbReference type="ARBA" id="ARBA00022694"/>
    </source>
</evidence>
<evidence type="ECO:0000256" key="1">
    <source>
        <dbReference type="ARBA" id="ARBA00013267"/>
    </source>
</evidence>
<keyword evidence="4" id="KW-0547">Nucleotide-binding</keyword>
<reference evidence="8" key="1">
    <citation type="submission" date="2020-05" db="EMBL/GenBank/DDBJ databases">
        <authorList>
            <person name="Chiriac C."/>
            <person name="Salcher M."/>
            <person name="Ghai R."/>
            <person name="Kavagutti S V."/>
        </authorList>
    </citation>
    <scope>NUCLEOTIDE SEQUENCE</scope>
</reference>
<dbReference type="GO" id="GO:0005524">
    <property type="term" value="F:ATP binding"/>
    <property type="evidence" value="ECO:0007669"/>
    <property type="project" value="UniProtKB-KW"/>
</dbReference>
<evidence type="ECO:0000313" key="8">
    <source>
        <dbReference type="EMBL" id="CAB4558755.1"/>
    </source>
</evidence>
<evidence type="ECO:0000256" key="2">
    <source>
        <dbReference type="ARBA" id="ARBA00022598"/>
    </source>
</evidence>
<dbReference type="SUPFAM" id="SSF52402">
    <property type="entry name" value="Adenine nucleotide alpha hydrolases-like"/>
    <property type="match status" value="1"/>
</dbReference>
<dbReference type="InterPro" id="IPR014729">
    <property type="entry name" value="Rossmann-like_a/b/a_fold"/>
</dbReference>
<accession>A0A6J6D633</accession>
<dbReference type="EC" id="6.3.4.19" evidence="1"/>
<dbReference type="GO" id="GO:0032267">
    <property type="term" value="F:tRNA(Ile)-lysidine synthase activity"/>
    <property type="evidence" value="ECO:0007669"/>
    <property type="project" value="UniProtKB-EC"/>
</dbReference>
<feature type="domain" description="tRNA(Ile)-lysidine/2-thiocytidine synthase N-terminal" evidence="7">
    <location>
        <begin position="9"/>
        <end position="149"/>
    </location>
</feature>
<evidence type="ECO:0000259" key="7">
    <source>
        <dbReference type="Pfam" id="PF01171"/>
    </source>
</evidence>
<name>A0A6J6D633_9ZZZZ</name>
<dbReference type="PANTHER" id="PTHR43033:SF1">
    <property type="entry name" value="TRNA(ILE)-LYSIDINE SYNTHASE-RELATED"/>
    <property type="match status" value="1"/>
</dbReference>
<protein>
    <recommendedName>
        <fullName evidence="1">tRNA(Ile)-lysidine synthetase</fullName>
        <ecNumber evidence="1">6.3.4.19</ecNumber>
    </recommendedName>
</protein>
<keyword evidence="5" id="KW-0067">ATP-binding</keyword>
<dbReference type="Gene3D" id="3.40.50.620">
    <property type="entry name" value="HUPs"/>
    <property type="match status" value="1"/>
</dbReference>
<dbReference type="GO" id="GO:0008033">
    <property type="term" value="P:tRNA processing"/>
    <property type="evidence" value="ECO:0007669"/>
    <property type="project" value="UniProtKB-KW"/>
</dbReference>
<dbReference type="EMBL" id="CAEZSU010000159">
    <property type="protein sequence ID" value="CAB4558755.1"/>
    <property type="molecule type" value="Genomic_DNA"/>
</dbReference>
<organism evidence="8">
    <name type="scientific">freshwater metagenome</name>
    <dbReference type="NCBI Taxonomy" id="449393"/>
    <lineage>
        <taxon>unclassified sequences</taxon>
        <taxon>metagenomes</taxon>
        <taxon>ecological metagenomes</taxon>
    </lineage>
</organism>
<evidence type="ECO:0000256" key="6">
    <source>
        <dbReference type="ARBA" id="ARBA00048539"/>
    </source>
</evidence>
<gene>
    <name evidence="8" type="ORF">UFOPK1495_01364</name>
</gene>
<dbReference type="InterPro" id="IPR012795">
    <property type="entry name" value="tRNA_Ile_lys_synt_N"/>
</dbReference>
<dbReference type="AlphaFoldDB" id="A0A6J6D633"/>
<dbReference type="CDD" id="cd01992">
    <property type="entry name" value="TilS_N"/>
    <property type="match status" value="1"/>
</dbReference>
<keyword evidence="3" id="KW-0819">tRNA processing</keyword>
<dbReference type="Pfam" id="PF01171">
    <property type="entry name" value="ATP_bind_3"/>
    <property type="match status" value="1"/>
</dbReference>
<evidence type="ECO:0000256" key="4">
    <source>
        <dbReference type="ARBA" id="ARBA00022741"/>
    </source>
</evidence>
<dbReference type="PANTHER" id="PTHR43033">
    <property type="entry name" value="TRNA(ILE)-LYSIDINE SYNTHASE-RELATED"/>
    <property type="match status" value="1"/>
</dbReference>
<dbReference type="InterPro" id="IPR011063">
    <property type="entry name" value="TilS/TtcA_N"/>
</dbReference>
<sequence length="263" mass="28557">MALVVLAVASGCDVTAVHVDHGLRTGSETEADRVRSVAERLGAAFRAETVVVETGPNLEARARSARHAVLGPDAALGHTSDDRAETMIVNLLRGAGPDGLASIRPGFRHPILDLRRSDTERVCEIEGIEPFFDPSNADPLFVRNRIRHEALPLLADIAGRDLVPILDRQADVFASIADYLKLESAELDPTDTRVLREVPEVVARVALREWLRTGTEERHPPDAATIDRVMAVVRGDAIATELGGNRRVERTAGKLRIVTTPKA</sequence>
<dbReference type="HAMAP" id="MF_01161">
    <property type="entry name" value="tRNA_Ile_lys_synt"/>
    <property type="match status" value="1"/>
</dbReference>
<evidence type="ECO:0000256" key="5">
    <source>
        <dbReference type="ARBA" id="ARBA00022840"/>
    </source>
</evidence>
<keyword evidence="2" id="KW-0436">Ligase</keyword>
<proteinExistence type="inferred from homology"/>